<protein>
    <submittedName>
        <fullName evidence="1">WD40 repeat-like protein</fullName>
    </submittedName>
</protein>
<accession>A0ACB8B1M2</accession>
<keyword evidence="2" id="KW-1185">Reference proteome</keyword>
<comment type="caution">
    <text evidence="1">The sequence shown here is derived from an EMBL/GenBank/DDBJ whole genome shotgun (WGS) entry which is preliminary data.</text>
</comment>
<gene>
    <name evidence="1" type="ORF">BV22DRAFT_1134174</name>
</gene>
<dbReference type="Proteomes" id="UP000790709">
    <property type="component" value="Unassembled WGS sequence"/>
</dbReference>
<evidence type="ECO:0000313" key="1">
    <source>
        <dbReference type="EMBL" id="KAH7918998.1"/>
    </source>
</evidence>
<proteinExistence type="predicted"/>
<dbReference type="EMBL" id="MU266707">
    <property type="protein sequence ID" value="KAH7918998.1"/>
    <property type="molecule type" value="Genomic_DNA"/>
</dbReference>
<organism evidence="1 2">
    <name type="scientific">Leucogyrophana mollusca</name>
    <dbReference type="NCBI Taxonomy" id="85980"/>
    <lineage>
        <taxon>Eukaryota</taxon>
        <taxon>Fungi</taxon>
        <taxon>Dikarya</taxon>
        <taxon>Basidiomycota</taxon>
        <taxon>Agaricomycotina</taxon>
        <taxon>Agaricomycetes</taxon>
        <taxon>Agaricomycetidae</taxon>
        <taxon>Boletales</taxon>
        <taxon>Boletales incertae sedis</taxon>
        <taxon>Leucogyrophana</taxon>
    </lineage>
</organism>
<reference evidence="1" key="1">
    <citation type="journal article" date="2021" name="New Phytol.">
        <title>Evolutionary innovations through gain and loss of genes in the ectomycorrhizal Boletales.</title>
        <authorList>
            <person name="Wu G."/>
            <person name="Miyauchi S."/>
            <person name="Morin E."/>
            <person name="Kuo A."/>
            <person name="Drula E."/>
            <person name="Varga T."/>
            <person name="Kohler A."/>
            <person name="Feng B."/>
            <person name="Cao Y."/>
            <person name="Lipzen A."/>
            <person name="Daum C."/>
            <person name="Hundley H."/>
            <person name="Pangilinan J."/>
            <person name="Johnson J."/>
            <person name="Barry K."/>
            <person name="LaButti K."/>
            <person name="Ng V."/>
            <person name="Ahrendt S."/>
            <person name="Min B."/>
            <person name="Choi I.G."/>
            <person name="Park H."/>
            <person name="Plett J.M."/>
            <person name="Magnuson J."/>
            <person name="Spatafora J.W."/>
            <person name="Nagy L.G."/>
            <person name="Henrissat B."/>
            <person name="Grigoriev I.V."/>
            <person name="Yang Z.L."/>
            <person name="Xu J."/>
            <person name="Martin F.M."/>
        </authorList>
    </citation>
    <scope>NUCLEOTIDE SEQUENCE</scope>
    <source>
        <strain evidence="1">KUC20120723A-06</strain>
    </source>
</reference>
<sequence>MPVKSYQLYRTFARHTGPINCLRFSEDGAFLASGGDDGFILIWSLRDASLAQSIHPQQGPVVSLRWLNGPKKVDGSYLICGGADGTVQLWFRPNDKDLFRFVYMYTVFDGPIEDVVVNDAQGVIAVVGLGRLVLFSVRLDQQSPLAVISAEPAMSDPPRRALARSAHFFNDGQRIMVCYLDSKDILAWQISPWKFLWRHKLMSRIGSSSWCEDSKTLLVWNLVDGMDVYQFTDCPTDRFTLVRKLRVKIRINHTNQVDMDSYGKLAINGSDNGEVFLWDMESGEQVQVLAHG</sequence>
<name>A0ACB8B1M2_9AGAM</name>
<evidence type="ECO:0000313" key="2">
    <source>
        <dbReference type="Proteomes" id="UP000790709"/>
    </source>
</evidence>